<dbReference type="AlphaFoldDB" id="A0A1H4S6X2"/>
<keyword evidence="1" id="KW-0547">Nucleotide-binding</keyword>
<evidence type="ECO:0000256" key="3">
    <source>
        <dbReference type="ARBA" id="ARBA00024247"/>
    </source>
</evidence>
<dbReference type="GO" id="GO:0000166">
    <property type="term" value="F:nucleotide binding"/>
    <property type="evidence" value="ECO:0007669"/>
    <property type="project" value="UniProtKB-KW"/>
</dbReference>
<name>A0A1H4S6X2_9BACT</name>
<sequence length="86" mass="9635">MRVNVLCFGVLREAIGVSEIVEVPDLTTVADLLVYFQERSREDLQAIWSRIAVAVNREYVPREHVLLDDDEVALLPPVSGGSQRLS</sequence>
<organism evidence="4 5">
    <name type="scientific">Terriglobus roseus</name>
    <dbReference type="NCBI Taxonomy" id="392734"/>
    <lineage>
        <taxon>Bacteria</taxon>
        <taxon>Pseudomonadati</taxon>
        <taxon>Acidobacteriota</taxon>
        <taxon>Terriglobia</taxon>
        <taxon>Terriglobales</taxon>
        <taxon>Acidobacteriaceae</taxon>
        <taxon>Terriglobus</taxon>
    </lineage>
</organism>
<protein>
    <recommendedName>
        <fullName evidence="3">Molybdopterin synthase sulfur carrier subunit</fullName>
    </recommendedName>
</protein>
<dbReference type="EMBL" id="FNSD01000001">
    <property type="protein sequence ID" value="SEC39923.1"/>
    <property type="molecule type" value="Genomic_DNA"/>
</dbReference>
<dbReference type="Gene3D" id="3.10.20.30">
    <property type="match status" value="1"/>
</dbReference>
<dbReference type="PANTHER" id="PTHR33359:SF1">
    <property type="entry name" value="MOLYBDOPTERIN SYNTHASE SULFUR CARRIER SUBUNIT"/>
    <property type="match status" value="1"/>
</dbReference>
<reference evidence="4 5" key="1">
    <citation type="submission" date="2016-10" db="EMBL/GenBank/DDBJ databases">
        <authorList>
            <person name="de Groot N.N."/>
        </authorList>
    </citation>
    <scope>NUCLEOTIDE SEQUENCE [LARGE SCALE GENOMIC DNA]</scope>
    <source>
        <strain evidence="4 5">AB35.6</strain>
    </source>
</reference>
<dbReference type="SUPFAM" id="SSF54285">
    <property type="entry name" value="MoaD/ThiS"/>
    <property type="match status" value="1"/>
</dbReference>
<dbReference type="Proteomes" id="UP000182409">
    <property type="component" value="Unassembled WGS sequence"/>
</dbReference>
<dbReference type="Pfam" id="PF02597">
    <property type="entry name" value="ThiS"/>
    <property type="match status" value="1"/>
</dbReference>
<proteinExistence type="inferred from homology"/>
<comment type="similarity">
    <text evidence="2">Belongs to the MoaD family.</text>
</comment>
<evidence type="ECO:0000313" key="4">
    <source>
        <dbReference type="EMBL" id="SEC39923.1"/>
    </source>
</evidence>
<accession>A0A1H4S6X2</accession>
<dbReference type="CDD" id="cd00754">
    <property type="entry name" value="Ubl_MoaD"/>
    <property type="match status" value="1"/>
</dbReference>
<dbReference type="GO" id="GO:1990133">
    <property type="term" value="C:molybdopterin adenylyltransferase complex"/>
    <property type="evidence" value="ECO:0007669"/>
    <property type="project" value="TreeGrafter"/>
</dbReference>
<evidence type="ECO:0000256" key="2">
    <source>
        <dbReference type="ARBA" id="ARBA00024200"/>
    </source>
</evidence>
<evidence type="ECO:0000313" key="5">
    <source>
        <dbReference type="Proteomes" id="UP000182409"/>
    </source>
</evidence>
<dbReference type="GO" id="GO:0006777">
    <property type="term" value="P:Mo-molybdopterin cofactor biosynthetic process"/>
    <property type="evidence" value="ECO:0007669"/>
    <property type="project" value="InterPro"/>
</dbReference>
<dbReference type="InterPro" id="IPR044672">
    <property type="entry name" value="MOCS2A"/>
</dbReference>
<dbReference type="InterPro" id="IPR012675">
    <property type="entry name" value="Beta-grasp_dom_sf"/>
</dbReference>
<dbReference type="InterPro" id="IPR016155">
    <property type="entry name" value="Mopterin_synth/thiamin_S_b"/>
</dbReference>
<dbReference type="PANTHER" id="PTHR33359">
    <property type="entry name" value="MOLYBDOPTERIN SYNTHASE SULFUR CARRIER SUBUNIT"/>
    <property type="match status" value="1"/>
</dbReference>
<gene>
    <name evidence="4" type="ORF">SAMN05443244_3363</name>
</gene>
<dbReference type="InterPro" id="IPR003749">
    <property type="entry name" value="ThiS/MoaD-like"/>
</dbReference>
<evidence type="ECO:0000256" key="1">
    <source>
        <dbReference type="ARBA" id="ARBA00022741"/>
    </source>
</evidence>